<dbReference type="PATRIC" id="fig|1321819.3.peg.2776"/>
<gene>
    <name evidence="5" type="ORF">HMPREF1981_03006</name>
</gene>
<comment type="caution">
    <text evidence="5">The sequence shown here is derived from an EMBL/GenBank/DDBJ whole genome shotgun (WGS) entry which is preliminary data.</text>
</comment>
<proteinExistence type="predicted"/>
<feature type="coiled-coil region" evidence="1">
    <location>
        <begin position="38"/>
        <end position="65"/>
    </location>
</feature>
<dbReference type="InterPro" id="IPR012334">
    <property type="entry name" value="Pectin_lyas_fold"/>
</dbReference>
<dbReference type="AlphaFoldDB" id="U2DJD2"/>
<dbReference type="Pfam" id="PF16315">
    <property type="entry name" value="DUF4955"/>
    <property type="match status" value="1"/>
</dbReference>
<feature type="chain" id="PRO_5004624718" description="DUF4955 domain-containing protein" evidence="2">
    <location>
        <begin position="33"/>
        <end position="880"/>
    </location>
</feature>
<dbReference type="EMBL" id="AWSV01000155">
    <property type="protein sequence ID" value="ERI81617.1"/>
    <property type="molecule type" value="Genomic_DNA"/>
</dbReference>
<dbReference type="PROSITE" id="PS51257">
    <property type="entry name" value="PROKAR_LIPOPROTEIN"/>
    <property type="match status" value="1"/>
</dbReference>
<dbReference type="InterPro" id="IPR011050">
    <property type="entry name" value="Pectin_lyase_fold/virulence"/>
</dbReference>
<name>U2DJD2_9BACE</name>
<keyword evidence="1" id="KW-0175">Coiled coil</keyword>
<feature type="domain" description="DUF4988" evidence="4">
    <location>
        <begin position="41"/>
        <end position="217"/>
    </location>
</feature>
<evidence type="ECO:0000259" key="3">
    <source>
        <dbReference type="Pfam" id="PF16315"/>
    </source>
</evidence>
<feature type="domain" description="DUF4955" evidence="3">
    <location>
        <begin position="726"/>
        <end position="879"/>
    </location>
</feature>
<dbReference type="InterPro" id="IPR032149">
    <property type="entry name" value="DUF4988"/>
</dbReference>
<evidence type="ECO:0000259" key="4">
    <source>
        <dbReference type="Pfam" id="PF16378"/>
    </source>
</evidence>
<evidence type="ECO:0000313" key="6">
    <source>
        <dbReference type="Proteomes" id="UP000016496"/>
    </source>
</evidence>
<evidence type="ECO:0000256" key="1">
    <source>
        <dbReference type="SAM" id="Coils"/>
    </source>
</evidence>
<protein>
    <recommendedName>
        <fullName evidence="7">DUF4955 domain-containing protein</fullName>
    </recommendedName>
</protein>
<evidence type="ECO:0000256" key="2">
    <source>
        <dbReference type="SAM" id="SignalP"/>
    </source>
</evidence>
<dbReference type="Proteomes" id="UP000016496">
    <property type="component" value="Unassembled WGS sequence"/>
</dbReference>
<evidence type="ECO:0008006" key="7">
    <source>
        <dbReference type="Google" id="ProtNLM"/>
    </source>
</evidence>
<dbReference type="HOGENOM" id="CLU_336401_0_0_10"/>
<dbReference type="Pfam" id="PF16378">
    <property type="entry name" value="DUF4988"/>
    <property type="match status" value="1"/>
</dbReference>
<dbReference type="InterPro" id="IPR032532">
    <property type="entry name" value="DUF4955"/>
</dbReference>
<reference evidence="5 6" key="1">
    <citation type="submission" date="2013-08" db="EMBL/GenBank/DDBJ databases">
        <authorList>
            <person name="Weinstock G."/>
            <person name="Sodergren E."/>
            <person name="Wylie T."/>
            <person name="Fulton L."/>
            <person name="Fulton R."/>
            <person name="Fronick C."/>
            <person name="O'Laughlin M."/>
            <person name="Godfrey J."/>
            <person name="Miner T."/>
            <person name="Herter B."/>
            <person name="Appelbaum E."/>
            <person name="Cordes M."/>
            <person name="Lek S."/>
            <person name="Wollam A."/>
            <person name="Pepin K.H."/>
            <person name="Palsikar V.B."/>
            <person name="Mitreva M."/>
            <person name="Wilson R.K."/>
        </authorList>
    </citation>
    <scope>NUCLEOTIDE SEQUENCE [LARGE SCALE GENOMIC DNA]</scope>
    <source>
        <strain evidence="5 6">F0041</strain>
    </source>
</reference>
<accession>U2DJD2</accession>
<feature type="signal peptide" evidence="2">
    <location>
        <begin position="1"/>
        <end position="32"/>
    </location>
</feature>
<dbReference type="Gene3D" id="2.160.20.10">
    <property type="entry name" value="Single-stranded right-handed beta-helix, Pectin lyase-like"/>
    <property type="match status" value="1"/>
</dbReference>
<sequence length="880" mass="98054">MQIQINRNYKRMKSKSITYLLLWSVCSLFVFMQSCRETDDLKTDINRLKDRVADLEKATEGMNTSFASLQALIQANKTIIGVTPTKDGKGYSVELSDGTTVRVMNSESVAASVPVFSVDGEGYWMYKTASESDFRYLPGPDGEEKISAIPRTEAGNPILTPQLNVSSTGYWQVSYDGGTTFTTLKDADGQDIRAEGGKQSGTTVFSKVAYNEEKKTLSFTLAGTEPEQSYTFPVDDSFGLIIKNWSPEKVQEFADGEQFKEYAVRQKDIKEAMIQPLPGWNVRLEEEKLIVTPLPEVTKDKEETIKIVLTSPKNYIRIVSMKVKALLPGIGTPAWNEFVQKSEKNVLLDFSYAGYMHGESAPAEMDEWVAKGYKVYDVTKYGAIPDDGQPDREAFMKILAEIAGRPENIKKEDKGMTDRYIRPSAKAVIYFPEGNYILQTAESKDRRIRISMGDIVLKGAGRNKTTLEMTVANNSPHPTTQMWNAPVMMEFKHNTGLGEPIAGITGNAPVGSKTVAATAPGIKPGDWVCLVLANNNEAVINQALSPYKWQDIRVLPGAGELNIKSKGVQVYEYHQVEKADAGKITFKEPIMHAINKDWGWKLHKFANYSNVGVEDLTFKGHAKEKFIHHGSDVDDGGFKLIDFVRLTHSWIRRVNFESVSEAMSITSSANCSAYDIQIGGNRGHSSIRSQASSRIFIGKVTENSDGYTLGKGEGEGTLIEYRKNVGQYHACGVSKQSIGAVIWNVKWGDDSCFESHATQPRATLIDCCSGGFMHWRQGGDSAQMPNHMENLTIWNFHATNVQTDPGIDKNGKFVWWDSHGYWWKFLPPVIVGFHGSPLAFDDTQMKRNESPGTPVEPYSLYEAQLRLRLGYVPAWLNALK</sequence>
<dbReference type="SUPFAM" id="SSF51126">
    <property type="entry name" value="Pectin lyase-like"/>
    <property type="match status" value="1"/>
</dbReference>
<keyword evidence="2" id="KW-0732">Signal</keyword>
<evidence type="ECO:0000313" key="5">
    <source>
        <dbReference type="EMBL" id="ERI81617.1"/>
    </source>
</evidence>
<organism evidence="5 6">
    <name type="scientific">Bacteroides pyogenes F0041</name>
    <dbReference type="NCBI Taxonomy" id="1321819"/>
    <lineage>
        <taxon>Bacteria</taxon>
        <taxon>Pseudomonadati</taxon>
        <taxon>Bacteroidota</taxon>
        <taxon>Bacteroidia</taxon>
        <taxon>Bacteroidales</taxon>
        <taxon>Bacteroidaceae</taxon>
        <taxon>Bacteroides</taxon>
    </lineage>
</organism>